<name>B8CDQ6_THAPS</name>
<dbReference type="InParanoid" id="B8CDQ6"/>
<keyword evidence="1" id="KW-0175">Coiled coil</keyword>
<feature type="coiled-coil region" evidence="1">
    <location>
        <begin position="351"/>
        <end position="414"/>
    </location>
</feature>
<reference evidence="3 4" key="2">
    <citation type="journal article" date="2008" name="Nature">
        <title>The Phaeodactylum genome reveals the evolutionary history of diatom genomes.</title>
        <authorList>
            <person name="Bowler C."/>
            <person name="Allen A.E."/>
            <person name="Badger J.H."/>
            <person name="Grimwood J."/>
            <person name="Jabbari K."/>
            <person name="Kuo A."/>
            <person name="Maheswari U."/>
            <person name="Martens C."/>
            <person name="Maumus F."/>
            <person name="Otillar R.P."/>
            <person name="Rayko E."/>
            <person name="Salamov A."/>
            <person name="Vandepoele K."/>
            <person name="Beszteri B."/>
            <person name="Gruber A."/>
            <person name="Heijde M."/>
            <person name="Katinka M."/>
            <person name="Mock T."/>
            <person name="Valentin K."/>
            <person name="Verret F."/>
            <person name="Berges J.A."/>
            <person name="Brownlee C."/>
            <person name="Cadoret J.P."/>
            <person name="Chiovitti A."/>
            <person name="Choi C.J."/>
            <person name="Coesel S."/>
            <person name="De Martino A."/>
            <person name="Detter J.C."/>
            <person name="Durkin C."/>
            <person name="Falciatore A."/>
            <person name="Fournet J."/>
            <person name="Haruta M."/>
            <person name="Huysman M.J."/>
            <person name="Jenkins B.D."/>
            <person name="Jiroutova K."/>
            <person name="Jorgensen R.E."/>
            <person name="Joubert Y."/>
            <person name="Kaplan A."/>
            <person name="Kroger N."/>
            <person name="Kroth P.G."/>
            <person name="La Roche J."/>
            <person name="Lindquist E."/>
            <person name="Lommer M."/>
            <person name="Martin-Jezequel V."/>
            <person name="Lopez P.J."/>
            <person name="Lucas S."/>
            <person name="Mangogna M."/>
            <person name="McGinnis K."/>
            <person name="Medlin L.K."/>
            <person name="Montsant A."/>
            <person name="Oudot-Le Secq M.P."/>
            <person name="Napoli C."/>
            <person name="Obornik M."/>
            <person name="Parker M.S."/>
            <person name="Petit J.L."/>
            <person name="Porcel B.M."/>
            <person name="Poulsen N."/>
            <person name="Robison M."/>
            <person name="Rychlewski L."/>
            <person name="Rynearson T.A."/>
            <person name="Schmutz J."/>
            <person name="Shapiro H."/>
            <person name="Siaut M."/>
            <person name="Stanley M."/>
            <person name="Sussman M.R."/>
            <person name="Taylor A.R."/>
            <person name="Vardi A."/>
            <person name="von Dassow P."/>
            <person name="Vyverman W."/>
            <person name="Willis A."/>
            <person name="Wyrwicz L.S."/>
            <person name="Rokhsar D.S."/>
            <person name="Weissenbach J."/>
            <person name="Armbrust E.V."/>
            <person name="Green B.R."/>
            <person name="Van de Peer Y."/>
            <person name="Grigoriev I.V."/>
        </authorList>
    </citation>
    <scope>NUCLEOTIDE SEQUENCE [LARGE SCALE GENOMIC DNA]</scope>
    <source>
        <strain evidence="3 4">CCMP1335</strain>
    </source>
</reference>
<evidence type="ECO:0000256" key="1">
    <source>
        <dbReference type="SAM" id="Coils"/>
    </source>
</evidence>
<dbReference type="EMBL" id="CM000650">
    <property type="protein sequence ID" value="EED88656.1"/>
    <property type="molecule type" value="Genomic_DNA"/>
</dbReference>
<gene>
    <name evidence="3" type="ORF">THAPSDRAFT_25072</name>
</gene>
<feature type="region of interest" description="Disordered" evidence="2">
    <location>
        <begin position="419"/>
        <end position="492"/>
    </location>
</feature>
<accession>B8CDQ6</accession>
<dbReference type="KEGG" id="tps:THAPSDRAFT_25072"/>
<feature type="compositionally biased region" description="Basic and acidic residues" evidence="2">
    <location>
        <begin position="449"/>
        <end position="461"/>
    </location>
</feature>
<dbReference type="GeneID" id="7450307"/>
<evidence type="ECO:0000313" key="3">
    <source>
        <dbReference type="EMBL" id="EED88656.1"/>
    </source>
</evidence>
<dbReference type="AlphaFoldDB" id="B8CDQ6"/>
<evidence type="ECO:0000313" key="4">
    <source>
        <dbReference type="Proteomes" id="UP000001449"/>
    </source>
</evidence>
<dbReference type="Proteomes" id="UP000001449">
    <property type="component" value="Chromosome 15"/>
</dbReference>
<sequence length="551" mass="62061">MATFYRLCTPLLESLAGVTQFSVRYLQRKGMLFSKISGQEGDRRIGPAFDTPPRLLHTTICYAASASSSATTTEAFSGDDKTDVALPPCATPIRIRGAITGDPALSPSPQPNNAPISSPTRASPNNSHNQQQQSRFQLSPNFLPPFLKGDSIGSEGIDSTNNSNNQHSHHRSPTPNYTGNHNNRTPTKSPRSIRASASALLNLATPPFHHPNSTANDGVDDVDLAQRDTLEYQINKRDERISNMQHDLQLCQSQLGQLQRDHTTLRRQQLESTHRHGIAIKLWKRTNEGLKARVECFERETTPAAAKEIASLIRDAAPSNKDSAYLMMLQDQLNKATVKLDHLGSQSEIVLHKGEEVVESLREEMNEVIRERSRMEIELLDQEKMLVEDKKRMIARTERRLKRVQGEIDFLEKKALEQLNSKTSEDEDDYEGRSQDVGEGETAAVDAGDTGKERDTEKNGTTEEQSTDNNEDSDADDTTQTPESLRQELRKLTLERDRTLSLIRTKLRAKNDEYMSLMRLKEHREREVAKLSSEKKERDDWKRSREGILAA</sequence>
<feature type="compositionally biased region" description="Polar residues" evidence="2">
    <location>
        <begin position="113"/>
        <end position="122"/>
    </location>
</feature>
<dbReference type="eggNOG" id="ENOG502SXN6">
    <property type="taxonomic scope" value="Eukaryota"/>
</dbReference>
<dbReference type="OMA" id="DSAYLMM"/>
<dbReference type="PaxDb" id="35128-Thaps25072"/>
<feature type="region of interest" description="Disordered" evidence="2">
    <location>
        <begin position="530"/>
        <end position="551"/>
    </location>
</feature>
<proteinExistence type="predicted"/>
<evidence type="ECO:0000256" key="2">
    <source>
        <dbReference type="SAM" id="MobiDB-lite"/>
    </source>
</evidence>
<keyword evidence="4" id="KW-1185">Reference proteome</keyword>
<dbReference type="HOGENOM" id="CLU_494801_0_0_1"/>
<organism evidence="3 4">
    <name type="scientific">Thalassiosira pseudonana</name>
    <name type="common">Marine diatom</name>
    <name type="synonym">Cyclotella nana</name>
    <dbReference type="NCBI Taxonomy" id="35128"/>
    <lineage>
        <taxon>Eukaryota</taxon>
        <taxon>Sar</taxon>
        <taxon>Stramenopiles</taxon>
        <taxon>Ochrophyta</taxon>
        <taxon>Bacillariophyta</taxon>
        <taxon>Coscinodiscophyceae</taxon>
        <taxon>Thalassiosirophycidae</taxon>
        <taxon>Thalassiosirales</taxon>
        <taxon>Thalassiosiraceae</taxon>
        <taxon>Thalassiosira</taxon>
    </lineage>
</organism>
<protein>
    <submittedName>
        <fullName evidence="3">Uncharacterized protein</fullName>
    </submittedName>
</protein>
<dbReference type="RefSeq" id="XP_002294301.1">
    <property type="nucleotide sequence ID" value="XM_002294265.1"/>
</dbReference>
<feature type="region of interest" description="Disordered" evidence="2">
    <location>
        <begin position="99"/>
        <end position="192"/>
    </location>
</feature>
<feature type="compositionally biased region" description="Acidic residues" evidence="2">
    <location>
        <begin position="465"/>
        <end position="477"/>
    </location>
</feature>
<feature type="compositionally biased region" description="Low complexity" evidence="2">
    <location>
        <begin position="123"/>
        <end position="141"/>
    </location>
</feature>
<feature type="coiled-coil region" evidence="1">
    <location>
        <begin position="241"/>
        <end position="300"/>
    </location>
</feature>
<feature type="compositionally biased region" description="Polar residues" evidence="2">
    <location>
        <begin position="173"/>
        <end position="190"/>
    </location>
</feature>
<reference evidence="3 4" key="1">
    <citation type="journal article" date="2004" name="Science">
        <title>The genome of the diatom Thalassiosira pseudonana: ecology, evolution, and metabolism.</title>
        <authorList>
            <person name="Armbrust E.V."/>
            <person name="Berges J.A."/>
            <person name="Bowler C."/>
            <person name="Green B.R."/>
            <person name="Martinez D."/>
            <person name="Putnam N.H."/>
            <person name="Zhou S."/>
            <person name="Allen A.E."/>
            <person name="Apt K.E."/>
            <person name="Bechner M."/>
            <person name="Brzezinski M.A."/>
            <person name="Chaal B.K."/>
            <person name="Chiovitti A."/>
            <person name="Davis A.K."/>
            <person name="Demarest M.S."/>
            <person name="Detter J.C."/>
            <person name="Glavina T."/>
            <person name="Goodstein D."/>
            <person name="Hadi M.Z."/>
            <person name="Hellsten U."/>
            <person name="Hildebrand M."/>
            <person name="Jenkins B.D."/>
            <person name="Jurka J."/>
            <person name="Kapitonov V.V."/>
            <person name="Kroger N."/>
            <person name="Lau W.W."/>
            <person name="Lane T.W."/>
            <person name="Larimer F.W."/>
            <person name="Lippmeier J.C."/>
            <person name="Lucas S."/>
            <person name="Medina M."/>
            <person name="Montsant A."/>
            <person name="Obornik M."/>
            <person name="Parker M.S."/>
            <person name="Palenik B."/>
            <person name="Pazour G.J."/>
            <person name="Richardson P.M."/>
            <person name="Rynearson T.A."/>
            <person name="Saito M.A."/>
            <person name="Schwartz D.C."/>
            <person name="Thamatrakoln K."/>
            <person name="Valentin K."/>
            <person name="Vardi A."/>
            <person name="Wilkerson F.P."/>
            <person name="Rokhsar D.S."/>
        </authorList>
    </citation>
    <scope>NUCLEOTIDE SEQUENCE [LARGE SCALE GENOMIC DNA]</scope>
    <source>
        <strain evidence="3 4">CCMP1335</strain>
    </source>
</reference>